<dbReference type="EMBL" id="DVLL01000023">
    <property type="protein sequence ID" value="HIT59560.1"/>
    <property type="molecule type" value="Genomic_DNA"/>
</dbReference>
<dbReference type="Proteomes" id="UP000824136">
    <property type="component" value="Unassembled WGS sequence"/>
</dbReference>
<reference evidence="1" key="1">
    <citation type="submission" date="2020-10" db="EMBL/GenBank/DDBJ databases">
        <authorList>
            <person name="Gilroy R."/>
        </authorList>
    </citation>
    <scope>NUCLEOTIDE SEQUENCE</scope>
    <source>
        <strain evidence="1">CHK33-4379</strain>
    </source>
</reference>
<gene>
    <name evidence="1" type="ORF">IAC39_07620</name>
</gene>
<reference evidence="1" key="2">
    <citation type="journal article" date="2021" name="PeerJ">
        <title>Extensive microbial diversity within the chicken gut microbiome revealed by metagenomics and culture.</title>
        <authorList>
            <person name="Gilroy R."/>
            <person name="Ravi A."/>
            <person name="Getino M."/>
            <person name="Pursley I."/>
            <person name="Horton D.L."/>
            <person name="Alikhan N.F."/>
            <person name="Baker D."/>
            <person name="Gharbi K."/>
            <person name="Hall N."/>
            <person name="Watson M."/>
            <person name="Adriaenssens E.M."/>
            <person name="Foster-Nyarko E."/>
            <person name="Jarju S."/>
            <person name="Secka A."/>
            <person name="Antonio M."/>
            <person name="Oren A."/>
            <person name="Chaudhuri R.R."/>
            <person name="La Ragione R."/>
            <person name="Hildebrand F."/>
            <person name="Pallen M.J."/>
        </authorList>
    </citation>
    <scope>NUCLEOTIDE SEQUENCE</scope>
    <source>
        <strain evidence="1">CHK33-4379</strain>
    </source>
</reference>
<evidence type="ECO:0000313" key="2">
    <source>
        <dbReference type="Proteomes" id="UP000824136"/>
    </source>
</evidence>
<dbReference type="AlphaFoldDB" id="A0A9D1GW30"/>
<comment type="caution">
    <text evidence="1">The sequence shown here is derived from an EMBL/GenBank/DDBJ whole genome shotgun (WGS) entry which is preliminary data.</text>
</comment>
<protein>
    <submittedName>
        <fullName evidence="1">Uncharacterized protein</fullName>
    </submittedName>
</protein>
<organism evidence="1 2">
    <name type="scientific">Candidatus Faeciplasma pullistercoris</name>
    <dbReference type="NCBI Taxonomy" id="2840800"/>
    <lineage>
        <taxon>Bacteria</taxon>
        <taxon>Bacillati</taxon>
        <taxon>Bacillota</taxon>
        <taxon>Clostridia</taxon>
        <taxon>Eubacteriales</taxon>
        <taxon>Oscillospiraceae</taxon>
        <taxon>Oscillospiraceae incertae sedis</taxon>
        <taxon>Candidatus Faeciplasma</taxon>
    </lineage>
</organism>
<sequence length="122" mass="13740">MEKNMSLIDSFKTNVTLITETKLRDSDGNFTKSYAPKMSFDAAIVYSSSSVVKASDTTIEKKKYTVAVPQDIELKFGDMLKDEHGRLLMITGQMTANPPKCASAALRFREYSAEETWRDIEI</sequence>
<name>A0A9D1GW30_9FIRM</name>
<evidence type="ECO:0000313" key="1">
    <source>
        <dbReference type="EMBL" id="HIT59560.1"/>
    </source>
</evidence>
<accession>A0A9D1GW30</accession>
<proteinExistence type="predicted"/>